<dbReference type="SUPFAM" id="SSF51604">
    <property type="entry name" value="Enolase C-terminal domain-like"/>
    <property type="match status" value="1"/>
</dbReference>
<dbReference type="InterPro" id="IPR029065">
    <property type="entry name" value="Enolase_C-like"/>
</dbReference>
<evidence type="ECO:0000256" key="1">
    <source>
        <dbReference type="ARBA" id="ARBA00008031"/>
    </source>
</evidence>
<evidence type="ECO:0000256" key="3">
    <source>
        <dbReference type="ARBA" id="ARBA00023235"/>
    </source>
</evidence>
<dbReference type="PANTHER" id="PTHR48073">
    <property type="entry name" value="O-SUCCINYLBENZOATE SYNTHASE-RELATED"/>
    <property type="match status" value="1"/>
</dbReference>
<organism evidence="5 6">
    <name type="scientific">Nocardioides islandensis</name>
    <dbReference type="NCBI Taxonomy" id="433663"/>
    <lineage>
        <taxon>Bacteria</taxon>
        <taxon>Bacillati</taxon>
        <taxon>Actinomycetota</taxon>
        <taxon>Actinomycetes</taxon>
        <taxon>Propionibacteriales</taxon>
        <taxon>Nocardioidaceae</taxon>
        <taxon>Nocardioides</taxon>
    </lineage>
</organism>
<keyword evidence="2" id="KW-0479">Metal-binding</keyword>
<dbReference type="SFLD" id="SFLDS00001">
    <property type="entry name" value="Enolase"/>
    <property type="match status" value="1"/>
</dbReference>
<accession>A0A930YCE7</accession>
<dbReference type="InterPro" id="IPR029017">
    <property type="entry name" value="Enolase-like_N"/>
</dbReference>
<comment type="caution">
    <text evidence="5">The sequence shown here is derived from an EMBL/GenBank/DDBJ whole genome shotgun (WGS) entry which is preliminary data.</text>
</comment>
<dbReference type="SUPFAM" id="SSF54826">
    <property type="entry name" value="Enolase N-terminal domain-like"/>
    <property type="match status" value="1"/>
</dbReference>
<comment type="similarity">
    <text evidence="1">Belongs to the mandelate racemase/muconate lactonizing enzyme family.</text>
</comment>
<dbReference type="Gene3D" id="3.30.390.10">
    <property type="entry name" value="Enolase-like, N-terminal domain"/>
    <property type="match status" value="1"/>
</dbReference>
<gene>
    <name evidence="5" type="ORF">ISU07_00665</name>
</gene>
<sequence>MKVRELTCFAVDIPTQHDTYVMSHDRVLTAFPTTIVKVTAEDGTVGWGEACTLGSNYLDGFPASAQATVKLLADWVLACDVFEANVLVDGMDDRVIGNLTGKAAIDIALWDLRGKLLGRPVAQLLGGVKSRSMPGFKAISLGSADEMVAEVEEASERGYRAWQLKLGDDPVADAARVRAVAAAIPADSTFMTSDANKGWTVAQTLRFAAGIDGVDTYLEQPVPTIAELRRIRSVLARPLMADESLRTEADCLELIGAGCADAINLKVARVGGLTKAARIRDLAHAAGWMVLADEPQGADLATAALTQFAATVDPNHLLATAYFMGEDMKISYRPEGDTSGPRLVEGRVEYVEAPGLGIEIDEAALGDPLFTIARP</sequence>
<protein>
    <recommendedName>
        <fullName evidence="4">Mandelate racemase/muconate lactonizing enzyme C-terminal domain-containing protein</fullName>
    </recommendedName>
</protein>
<keyword evidence="3" id="KW-0413">Isomerase</keyword>
<dbReference type="Pfam" id="PF13378">
    <property type="entry name" value="MR_MLE_C"/>
    <property type="match status" value="1"/>
</dbReference>
<feature type="domain" description="Mandelate racemase/muconate lactonizing enzyme C-terminal" evidence="4">
    <location>
        <begin position="144"/>
        <end position="238"/>
    </location>
</feature>
<dbReference type="EMBL" id="JADKPN010000001">
    <property type="protein sequence ID" value="MBF4761623.1"/>
    <property type="molecule type" value="Genomic_DNA"/>
</dbReference>
<evidence type="ECO:0000313" key="5">
    <source>
        <dbReference type="EMBL" id="MBF4761623.1"/>
    </source>
</evidence>
<evidence type="ECO:0000259" key="4">
    <source>
        <dbReference type="SMART" id="SM00922"/>
    </source>
</evidence>
<dbReference type="AlphaFoldDB" id="A0A930YCE7"/>
<proteinExistence type="inferred from homology"/>
<dbReference type="SMART" id="SM00922">
    <property type="entry name" value="MR_MLE"/>
    <property type="match status" value="1"/>
</dbReference>
<dbReference type="GO" id="GO:0046872">
    <property type="term" value="F:metal ion binding"/>
    <property type="evidence" value="ECO:0007669"/>
    <property type="project" value="UniProtKB-KW"/>
</dbReference>
<dbReference type="PANTHER" id="PTHR48073:SF2">
    <property type="entry name" value="O-SUCCINYLBENZOATE SYNTHASE"/>
    <property type="match status" value="1"/>
</dbReference>
<dbReference type="RefSeq" id="WP_194704830.1">
    <property type="nucleotide sequence ID" value="NZ_JADKPN010000001.1"/>
</dbReference>
<evidence type="ECO:0000256" key="2">
    <source>
        <dbReference type="ARBA" id="ARBA00022723"/>
    </source>
</evidence>
<dbReference type="Gene3D" id="3.20.20.120">
    <property type="entry name" value="Enolase-like C-terminal domain"/>
    <property type="match status" value="1"/>
</dbReference>
<dbReference type="InterPro" id="IPR013341">
    <property type="entry name" value="Mandelate_racemase_N_dom"/>
</dbReference>
<name>A0A930YCE7_9ACTN</name>
<reference evidence="5" key="1">
    <citation type="submission" date="2020-11" db="EMBL/GenBank/DDBJ databases">
        <title>Nocardioides sp. nov., isolated from Soil of Cynanchum wilfordii Hemsley rhizosphere.</title>
        <authorList>
            <person name="Lee J.-S."/>
            <person name="Suh M.K."/>
            <person name="Kim J.-S."/>
        </authorList>
    </citation>
    <scope>NUCLEOTIDE SEQUENCE</scope>
    <source>
        <strain evidence="5">KCTC 19275</strain>
    </source>
</reference>
<dbReference type="Pfam" id="PF02746">
    <property type="entry name" value="MR_MLE_N"/>
    <property type="match status" value="1"/>
</dbReference>
<dbReference type="InterPro" id="IPR013342">
    <property type="entry name" value="Mandelate_racemase_C"/>
</dbReference>
<evidence type="ECO:0000313" key="6">
    <source>
        <dbReference type="Proteomes" id="UP000640489"/>
    </source>
</evidence>
<dbReference type="SFLD" id="SFLDG00180">
    <property type="entry name" value="muconate_cycloisomerase"/>
    <property type="match status" value="1"/>
</dbReference>
<keyword evidence="6" id="KW-1185">Reference proteome</keyword>
<dbReference type="InterPro" id="IPR036849">
    <property type="entry name" value="Enolase-like_C_sf"/>
</dbReference>
<dbReference type="GO" id="GO:0016854">
    <property type="term" value="F:racemase and epimerase activity"/>
    <property type="evidence" value="ECO:0007669"/>
    <property type="project" value="UniProtKB-ARBA"/>
</dbReference>
<dbReference type="Proteomes" id="UP000640489">
    <property type="component" value="Unassembled WGS sequence"/>
</dbReference>